<gene>
    <name evidence="1" type="ORF">HMPREF1060_03308</name>
</gene>
<dbReference type="AlphaFoldDB" id="K5ZYD8"/>
<dbReference type="EMBL" id="AGZQ01000023">
    <property type="protein sequence ID" value="EKN08438.1"/>
    <property type="molecule type" value="Genomic_DNA"/>
</dbReference>
<name>K5ZYD8_9BACT</name>
<organism evidence="1 2">
    <name type="scientific">Parabacteroides merdae CL03T12C32</name>
    <dbReference type="NCBI Taxonomy" id="999420"/>
    <lineage>
        <taxon>Bacteria</taxon>
        <taxon>Pseudomonadati</taxon>
        <taxon>Bacteroidota</taxon>
        <taxon>Bacteroidia</taxon>
        <taxon>Bacteroidales</taxon>
        <taxon>Tannerellaceae</taxon>
        <taxon>Parabacteroides</taxon>
    </lineage>
</organism>
<dbReference type="HOGENOM" id="CLU_2736396_0_0_10"/>
<evidence type="ECO:0000313" key="2">
    <source>
        <dbReference type="Proteomes" id="UP000006271"/>
    </source>
</evidence>
<accession>K5ZYD8</accession>
<sequence>MSKVTLVNSPLTPEELNYVNVLNPCICPVHNKPATLSYNNGELQLNVCCDALISIVRLQISEQKSKLYYEQ</sequence>
<reference evidence="1 2" key="1">
    <citation type="submission" date="2012-02" db="EMBL/GenBank/DDBJ databases">
        <title>The Genome Sequence of Parabacteroides merdae CL03T12C32.</title>
        <authorList>
            <consortium name="The Broad Institute Genome Sequencing Platform"/>
            <person name="Earl A."/>
            <person name="Ward D."/>
            <person name="Feldgarden M."/>
            <person name="Gevers D."/>
            <person name="Zitomersky N.L."/>
            <person name="Coyne M.J."/>
            <person name="Comstock L.E."/>
            <person name="Young S.K."/>
            <person name="Zeng Q."/>
            <person name="Gargeya S."/>
            <person name="Fitzgerald M."/>
            <person name="Haas B."/>
            <person name="Abouelleil A."/>
            <person name="Alvarado L."/>
            <person name="Arachchi H.M."/>
            <person name="Berlin A."/>
            <person name="Chapman S.B."/>
            <person name="Gearin G."/>
            <person name="Goldberg J."/>
            <person name="Griggs A."/>
            <person name="Gujja S."/>
            <person name="Hansen M."/>
            <person name="Heiman D."/>
            <person name="Howarth C."/>
            <person name="Larimer J."/>
            <person name="Lui A."/>
            <person name="MacDonald P.J.P."/>
            <person name="McCowen C."/>
            <person name="Montmayeur A."/>
            <person name="Murphy C."/>
            <person name="Neiman D."/>
            <person name="Pearson M."/>
            <person name="Priest M."/>
            <person name="Roberts A."/>
            <person name="Saif S."/>
            <person name="Shea T."/>
            <person name="Sisk P."/>
            <person name="Stolte C."/>
            <person name="Sykes S."/>
            <person name="Wortman J."/>
            <person name="Nusbaum C."/>
            <person name="Birren B."/>
        </authorList>
    </citation>
    <scope>NUCLEOTIDE SEQUENCE [LARGE SCALE GENOMIC DNA]</scope>
    <source>
        <strain evidence="1 2">CL03T12C32</strain>
    </source>
</reference>
<evidence type="ECO:0000313" key="1">
    <source>
        <dbReference type="EMBL" id="EKN08438.1"/>
    </source>
</evidence>
<comment type="caution">
    <text evidence="1">The sequence shown here is derived from an EMBL/GenBank/DDBJ whole genome shotgun (WGS) entry which is preliminary data.</text>
</comment>
<proteinExistence type="predicted"/>
<dbReference type="Proteomes" id="UP000006271">
    <property type="component" value="Unassembled WGS sequence"/>
</dbReference>
<protein>
    <submittedName>
        <fullName evidence="1">Uncharacterized protein</fullName>
    </submittedName>
</protein>